<evidence type="ECO:0000313" key="3">
    <source>
        <dbReference type="Proteomes" id="UP000822688"/>
    </source>
</evidence>
<keyword evidence="1" id="KW-1133">Transmembrane helix</keyword>
<sequence length="117" mass="13744">MYTSLPYRFPFRLTFRRCTEGERTLEVWCRVLKNTVNICPLGLRALVLERFEVKGPSFHAYGHHVVLDAILALWIIYYSLASFVDIHQPRCKYGCWNGTRRDPLSPRYGTLEERCST</sequence>
<dbReference type="EMBL" id="CM026423">
    <property type="protein sequence ID" value="KAG0582288.1"/>
    <property type="molecule type" value="Genomic_DNA"/>
</dbReference>
<keyword evidence="1" id="KW-0472">Membrane</keyword>
<comment type="caution">
    <text evidence="2">The sequence shown here is derived from an EMBL/GenBank/DDBJ whole genome shotgun (WGS) entry which is preliminary data.</text>
</comment>
<protein>
    <submittedName>
        <fullName evidence="2">Uncharacterized protein</fullName>
    </submittedName>
</protein>
<dbReference type="Proteomes" id="UP000822688">
    <property type="component" value="Chromosome 3"/>
</dbReference>
<name>A0A8T0IIA5_CERPU</name>
<organism evidence="2 3">
    <name type="scientific">Ceratodon purpureus</name>
    <name type="common">Fire moss</name>
    <name type="synonym">Dicranum purpureum</name>
    <dbReference type="NCBI Taxonomy" id="3225"/>
    <lineage>
        <taxon>Eukaryota</taxon>
        <taxon>Viridiplantae</taxon>
        <taxon>Streptophyta</taxon>
        <taxon>Embryophyta</taxon>
        <taxon>Bryophyta</taxon>
        <taxon>Bryophytina</taxon>
        <taxon>Bryopsida</taxon>
        <taxon>Dicranidae</taxon>
        <taxon>Pseudoditrichales</taxon>
        <taxon>Ditrichaceae</taxon>
        <taxon>Ceratodon</taxon>
    </lineage>
</organism>
<feature type="transmembrane region" description="Helical" evidence="1">
    <location>
        <begin position="61"/>
        <end position="80"/>
    </location>
</feature>
<gene>
    <name evidence="2" type="ORF">KC19_3G048900</name>
</gene>
<evidence type="ECO:0000256" key="1">
    <source>
        <dbReference type="SAM" id="Phobius"/>
    </source>
</evidence>
<keyword evidence="1" id="KW-0812">Transmembrane</keyword>
<dbReference type="AlphaFoldDB" id="A0A8T0IIA5"/>
<reference evidence="2" key="1">
    <citation type="submission" date="2020-06" db="EMBL/GenBank/DDBJ databases">
        <title>WGS assembly of Ceratodon purpureus strain R40.</title>
        <authorList>
            <person name="Carey S.B."/>
            <person name="Jenkins J."/>
            <person name="Shu S."/>
            <person name="Lovell J.T."/>
            <person name="Sreedasyam A."/>
            <person name="Maumus F."/>
            <person name="Tiley G.P."/>
            <person name="Fernandez-Pozo N."/>
            <person name="Barry K."/>
            <person name="Chen C."/>
            <person name="Wang M."/>
            <person name="Lipzen A."/>
            <person name="Daum C."/>
            <person name="Saski C.A."/>
            <person name="Payton A.C."/>
            <person name="Mcbreen J.C."/>
            <person name="Conrad R.E."/>
            <person name="Kollar L.M."/>
            <person name="Olsson S."/>
            <person name="Huttunen S."/>
            <person name="Landis J.B."/>
            <person name="Wickett N.J."/>
            <person name="Johnson M.G."/>
            <person name="Rensing S.A."/>
            <person name="Grimwood J."/>
            <person name="Schmutz J."/>
            <person name="Mcdaniel S.F."/>
        </authorList>
    </citation>
    <scope>NUCLEOTIDE SEQUENCE</scope>
    <source>
        <strain evidence="2">R40</strain>
    </source>
</reference>
<keyword evidence="3" id="KW-1185">Reference proteome</keyword>
<accession>A0A8T0IIA5</accession>
<proteinExistence type="predicted"/>
<evidence type="ECO:0000313" key="2">
    <source>
        <dbReference type="EMBL" id="KAG0582288.1"/>
    </source>
</evidence>